<dbReference type="SMART" id="SM00343">
    <property type="entry name" value="ZnF_C2HC"/>
    <property type="match status" value="6"/>
</dbReference>
<dbReference type="InterPro" id="IPR000477">
    <property type="entry name" value="RT_dom"/>
</dbReference>
<feature type="domain" description="CCHC-type" evidence="10">
    <location>
        <begin position="1778"/>
        <end position="1792"/>
    </location>
</feature>
<dbReference type="Gene3D" id="3.30.420.10">
    <property type="entry name" value="Ribonuclease H-like superfamily/Ribonuclease H"/>
    <property type="match status" value="5"/>
</dbReference>
<dbReference type="EMBL" id="CP092868">
    <property type="protein sequence ID" value="UYV69375.1"/>
    <property type="molecule type" value="Genomic_DNA"/>
</dbReference>
<evidence type="ECO:0000256" key="1">
    <source>
        <dbReference type="ARBA" id="ARBA00012493"/>
    </source>
</evidence>
<feature type="domain" description="Integrase catalytic" evidence="13">
    <location>
        <begin position="3257"/>
        <end position="3425"/>
    </location>
</feature>
<feature type="domain" description="CCHC-type" evidence="10">
    <location>
        <begin position="607"/>
        <end position="621"/>
    </location>
</feature>
<feature type="domain" description="Reverse transcriptase" evidence="12">
    <location>
        <begin position="1986"/>
        <end position="2199"/>
    </location>
</feature>
<feature type="compositionally biased region" description="Polar residues" evidence="9">
    <location>
        <begin position="7016"/>
        <end position="7036"/>
    </location>
</feature>
<sequence length="7056" mass="799867">MRSGRRIRLGCGVWPADVGGPGGIHRAVGPAAALPAASGALDSIQKERRQGVTFVTDFDAVWDVLQSNTLPKEDKCLPSAPRIVELAGPQPDGDDGCYVTVGPDGLDDGGVVHEKGQVTHGDSLRPFLKGESPEVGVSDLQAVFYKQFRHGLGGQAHQHVSVHFHDLEYLPGSSDQLVRRLQVVEGLKVRAMLHKDAVLFCRRALTCSGIGDVSPGSPDLLDYCSSARRWSSSWGCAGPSGGRDTAGALFNSAAWRLPASHFDLTTVKPSSPDSEASIRSAQFAAATTARLVERAPVHPRYSNPRATTVVLATTGVRATPGVIATRGFQATRVVQETTGGLKTTGVLATMGVLAKTLVISTKEVLAITGDLLASGVLAKTGVLSTKVFIATTEMDNILGKNAFFFLANDVVKPEKRKAIFLTLIGAETYALARSLASPKELSFVEYDNLIKLVTDHFCPKPNVIVQRYHFNKRNQGTESVSAYVAELRKLNENCEFVDLDDRLRDRLVCGLRNESLVKRLLSEKDLTFEKAINIAICDESASADASVLQERITEVNVMKKASKAEPPNFKSGKVHFKDFKKMNNKRIICIRCKGNHMPNVCKFRNAKCFECGKIGHVQKACLTNVGKSGNLYRANSNPTLCCLRREEINNPYYITANLDNHDVHMLIDSGSEYSLLNKETFLEYWKLTQLKRSEILLNTWSSSQVNILGKLYVKARLSHGSRGLQILVADGLGPNILGRQWFSAFRLKLNFLNSLETNPISPDFEELFKEEIDAYNGPLIHIDIPDNAEPKFVKARTVPLRGGKVFTKLDMAQAYQQLKVDDESSEILTINSPRGLYRVKRLPFGLNSAVGTFQRFMDTLLMGIDGVAVYLDDVLISGINCGDLMKKTEKVLLRFKEAGLRLKRNKCKFYVSEIEFLGMKIDNKGIHPSEEKLRAIKDARPPSNKKELMSFLGLLNYYERFLRNKATVVEPLHRLLDSNNPWKWNREHQRAFKEAKSLISSESVLAHFDDNLPILVSCDASEYGIGAILSQVDHEVERPVVFASRTLNKTERRYAVIDKEALAVIFGVSKFSQYLLGRKFKILTDHKPLVGIFNPKKPIHQVLSPRMLRWCLTLAAYTYSIEYKPGKVNCNADALSRLPLNECSSVVPNPSEVFFIESEHAAINSSEVAKLTNKDPILSKVKFWAMNGWPERRVDDGFKDFVSKSSEILVHKDCLLWGSRVIIPERLRKDILNLLHDTHMGIVGTKALARGLCWWPKMDGDIERMISSCAVCLSCSHDPPKTDVYPWIWPSRPWSRLHIDHAGPFQGKLFLVVVDAYSKWIEAKIVSTTSTETTINCLKEIFATHGLPDVIVSDNGTSFTSELFRTFLKRNGVRHILCAPYHAASNGQVERAIQTLKNLLRKNCSGNWTTRLSRSLLSMRIAINSTTQKSPAQLLMNRNLKSLINKFHPEGVSEGRIRQENRFIRNWKPHRVVNEGQAVMARGYHGPRWLPGVVQEKTGPVSIKVETDDGKILNRHLDQVRDCGEREATPSTSSTPQESSNIEDPQAGQEINPTEAFDPKNPEKWITYLERMHFFFLANDIVKPEKRKAIFLTLIGAETYALARSLASPKELSFVEYDNLIKLVTDHFCPKPNVIVQRYHFNKRNQGTESVSAYVAELRKLSENCEFVDLDDRLRDRLVCGLRNESLVKRLLSEKDLTFEKAINIAICDESASADASVLQERITEVNVMKKASKAEPPNFKSGKVHFKDFKKMNNKRIICIRCKGNHMPNVCKFRNAKCIECGKIGHVQKACLTNVGKSGNLYRANSNPTLCCLRREEINNPYYITANLDNHDVHMLIDSGSEYSLLNKETFLEYWKLTQLKRSEILLNTWSSSQVKILGKLYVKARLSHGSRGLQILVADGLGPNILGRQWFSAFRLKLNFLNSLETNPISLDFEELFKEEIDAYNGPLIHIDIPDNAEPKFVKARTVPFALRNLVDEKLKALEEQGIIEPIKFSKWASPIVTVLKNDGTIRICHDYKTTVNLYTNPDKYPLPTIPQLLDRLRGGKVFTKLDMAQAYQQLKVDDESSEILTINTPRGLYRVKRLPFGLNSAVGTFQRFMDTLLMGIDGVAVYLDDVLISGINCGDLMKKTEKVLLRFKEAVLRLKRNKCKFYVSEIEFLGMKIDNKGIHPSEEKLRAIKDARPPSNKKELMSFLGLLNYYERFLRNKATVVEPLHRVLNYNVIQYSSVALDITYYIQFRSTILQHTTIQFRNTRLERTTVQFHRTTPQCTIVQFRKLRCNLLQYSSVKLDYIYYINAFFFLANDIVKPEKRKAIFLTLIGAETYALARSLASPKELSFVEYDNLIKLVTDHFCPKPNVIVQRYHFNKRNQGTESVSAYVAELRKLSENCEFVDLDDRLRDRLVCGLRNESLVKRLLSEKDLTFEKAINIAICDESASADASVLQERITEVNVMKKASKAEPPNFKSGKVHFKDFKKMINKRIICIRCKGNHMPNVCKFRNAKCFECGKIGHVQKACLTNVGKSGNLYRANSNPTLCCLRREEINNPYYITANLDNHDVHMLIDSGSEYSLLNKETFLEYWKLTQLKRSEILLNTWSSSQVKILGKLYVKARLSHGSRGLQILVADGLGPNILGRQWFSAFRLKLNFLNSLETNPISPDFEELFKEEIDAYNGPLIHIDIPDNAEPKFVKARTVPFALRNLVDEKLKALEEQGIIEPIKFSKWASPIVTVLKNDGTIRICHDYKTTVNLYTNPDEYPLPTIPQLLDRLRGGKVFTKLDMAQAYQQLKVDDESSEILTINTPRGLYRVKRLPFGLNSAVGTFQRFMDTLLMGIDGVAVYLDDVLISGINCGDLMKKTEKVLLRFKEAGLRLKRNKCKFYVSEIEFLGMKIDNKGIHPSEEKLRAIKDARPPSNKKELMSFLGLLNYYERFLRNKATVVEPLHRLLDSNNPWKWNREHQRAFKEAKSLISSESVLAHFDDNLPILVSCDASEYGIGAILSQVDHEVERPVVFASRTLNKTERRYAVIDKEALAVIFGVSKFSQYLLGRKFKILTDHKPLVGIFNPKKPIPQVLSPRMLRWCLTLAAYTYSIEYKPGKVNCNADALSRLPLNECPSVVPNPSEVFFIESEHAAINSSEVAKLTNKDPILSKVKFWAMNGWPERRVDDGFKDFVSKSSEISVHKDCLLWGSRVIIPERLRKDILNLLHDTHMGIVGTKALARGLCWWPKMDGDIERMISSCAVCLSCSHDPPKTDVYPWIWPSRPWSRLHIDHAGPFQGKLFLVVVDAYSKWIEAKIVSTTSTETTINCLKEIFATHGLPDVIVSDNGTSFTSELFRTFLKRNGVRHILCAPYHAASNGQVERAIQTLKNLLRKNCSGNWTTRLSRSLLSMRIAINSTTQKSPAQLLMNRNLKSLINKFHPEGVSEGRIRQENRFIRNWKPHRVVNEGQAVMARGYHGPRWLPGVVQEKTGPVSIKVETDDGKILNRHLDQVRDCGEREATPSTSSTPQESSNIEDPQAGQEINPTEAFDPKNPEKWITYLERMHFFFLANDIVKPEKRKVIFLTLIGAETYALARSLASPKELSFVEYDNLIKLVTDHFCPKPNVIVQRYHFNKRNQGTESVSAYVAELRKLSENCEFVDLDDRLRDRLVCGLRNESLVKRLLSEKDLTFEKAINIAICDESASADASVLQERITEVNVMKKASKAEPPNFKSGKVHFKDFKKMNNKRIICIRRKGNHMPNVCKFRNAKCFECGKIGHVQKACLTNVGKSGNLYRANSNPTLCCLRREEINNPYYITANIDNHDVHMLIDSGSEYSLLNKETFLEYWKLTQLKRSEILLNTWSSSQVKILGKLYVKARLSHGSRGLQILVADGLGPNILGRQWFSAFRLKLNFLNSLETNPISPDFEELFKEEIDAYNGPLIHIDIPDNAEPKFVKARTVPFALRNLVDEKLKALEEQGIIEPIKFSKWASPIVTVLKNDGTIRICHDYKTTVNLYTNPDKYPLPTIPQLLDRLRGGKVFTKLDMAQAYQQLKVDDESSEILTINTPRGLYRVKRPTFGLNSAVGTFQRFMDTLLMGIDGVAVYLDDVLISGINCEIEFLGMKIDNKGIHPSEEKLRAIKDARPPSDKKELMSFLGLLNYYERFLRNKATVVEPLHRLLDSNNPWKWNREHQRAFKEAKSLISSESVLAHFDDNLPILVSCDASEYGIGAILSQVDHEVERPVVFASRTLNKTERRYAVIDKEALAVIFGVSKFSQYLLGRKFKILTDHKPLVGIFNPKKPIPQVLSPRMLRWCLTLAAYTYSIEYKPGKVNCNADALSRLPLNECPSVVPNPSEVFFIESEHAAINSSEVAKLTNKDPILSKVKFWAMNGWPERRVDDGFKDFVSKSSEISVHKDCLLWGSRVIIPERLRKDILNLLHDTHMGIVGTKALARGLCWWPKMDGDIERMISSCAVCLSCSHDPPKTDVYPWIWPSRPWSRLHIDHAGPFQGKLFLVVVDAYSKWIEAKIVSTTSTETTINCLKEIFATHGLPDVIVSDNGTSFTSELFRTFLKRNGVRHILCAPYHAASNGQVERAIQTLKNLLRKNCSGNWTTRLSRSLLSMRIAINSTTQKSPAQLLMNRNLKSLINKFHPEGVSEGRIRQENRFIRNWKPHRVVNEGQAVMARGYHGPRWLPGVVQEKTGPVSIKVEPDDGKILNRHLDQVRDCGEREATPSTSSTPQESSNIEDPQAGQEINPTEAFDPKNPEKWITYLERMHFFFLANDIVKPEKRKAIFLTLIGAETYALARSLASPKELSFVEYDNLIKLVTDHFCPKPNVIVQRYHFNKRNQGTESVSAYVAELRKLSENCEFVDLDDRLRDRLVCGLRNESLVKRLLSEKDLTFEKAINIAICDESASADASVLQERITEVNVMKKASKAEPPNFKSGKVHFKDFKKMINKRIICIRCKGNHMPNVCKFRNAKCFECGKIGHVQKACLTNVGKSGNLYRANSNPTLCCLRREEINNPYYITANLDNHDVHMLIDSGSEYSLLNKETFLEYWKLTQLKRSEILLNTWSFSQVKILGKLYVKARLSHGSRGLQILVADGLGPSILGRQWFSAFRLKLNFLNSLETNPISPDFEELFKEEIDAYNGPLIHIDIPDNAEPKFVKARTVPFALRNLVDEKLKALEEQGIIEPIKFSKWASPIVTVLKNDGTIRICHDYKTTVNLYTNPDKYPLPTIPQLLDRLRGGKVFTKLDMAQAYQQLKVDDESSEILTINTPRGLYRVKTASLWIEFRTHFDDNLLILVSCDASEYGIGAILSQVDHEVERPVVFASRTLNKTERRYAVIDKEALAVIFGVSKFSQYLLGRKFKILTDHKPLVGIFNPKKPIPQVLSPRMLRWCLTLAAYTYSIEYKPGKVNCNADALSRLPLNECPSVVPNPSEVFFIESEHAAINFSEVAKLTNKDPILSKVKFWAMNGWPERRVDDGFKDFVSKSSEISVHKDCLLWGSRVIIPERLRKDILNLLHDTHMGIVGTKALARGLCWWPKMDGDIERMISSCAVCLSCSHDPPKTDVYPWIWPSRPWSRLHIDHAGPFQGKLFLVVVDAYSKWIEAKIVSTTSTETTINCLKEIFATHGLPDVIVSDNGTSFTSELFRTFLKRNGVRHILCAPYHAASNGQVERAIQTLKNLLRKNCSENWTTRLSRSLLSMRIAINSTTQKSPAQLLMNRNLKSLINKFHPEGVSEGRIRQENRFIRNWKPHRVVNEGQAVMARGYHGPRWLPGVVQEKTGPVSIKVETDNGKILNRHLDQVRDCGEREATPSTSSTPQESSNIEDPQAGQEINPTEAFDPKNPEKWITYLERMHFFFLANDIVKPEKRKAIFLTLIGAETYALARSLASPKELSFVEYDNLIKLVTDHFCPKPNVIVQRYHFNKRNQGTESVSAYVAELRKLSENCEFVDLDDRLRDRLVCGLRNESLVKRLLSEKDLTFEKAINIAICDESASADASVLQERITEVNGMKKASKAEPPNFKSGKVHFKDFKKMNNKRIICIRCKGNHMPNVCKFRNAKCIECGKIGHVQKACLTNVGKSGNLYRANSNPTLCCLRREEINNPYYITANLDNHDVHMLIDSGSEYSLLNKETFLEYWKLTQLKRSEILLNTWSSSQVKILGKLYVKARLSHGSRGLQILVADGLGPNILGRQWFSAFRLKLNFLNSLETNPISPDFEELFKEEIDAYNGPLIHIDIPDNAEPKFVKARTVPFALRNLVDEKLKALEEQGIIEPIKFSKWASPIVTVLKNDGTIRICHDYKTTVNLYTNPDKYPLPTIPQLLDRLRGGKVFTKLDMAQAYQQLKVDDESSEILTINTPRGLYRVKRLPFGLNSAVGTFQRFMDTLLMGIDGVAVYLDDVLISGINCEIEFLGMKIDNKGMHPSEEKLRAIKDARPPSNKKELLSFLGLLNYYERFLRNKATVVEPLHRLLDSNNPWKWNREHQRAFKEAKSLISSESVLAHFDDNLPILVSCDASEYGIGAILSQVDHEVERPVVFASRTLNKTERRYAVIDKEALAVIFGVSKFSQYLLGRKFKILTDHKPLVGIFNPKKPIPQVLSPRMLRWCLTLAAYTYSIEYKPGKVNCNADALSRLPLNECPSVVPNPSEVFFIESEHAAINSSEVAKLTNKDPILSKVKFWAMNGWPERRVDDGFKDFVSKSSEISVHKDCLLWGSRVIIPERLRKDILNLLHDTHMGIVGTKALARGLCWWPKMDGDIERMISSCAVCLSCSHDPPKTDVYPWIWPSRPWSRLHIDHAGPFQGKLFLVVVDAYSKWIEAKIVSTTSTETTINCLKEIFATHGLPDVIVSDNGTSFTSELFRTFLKINGVRHILCAPYHAASNGQVERAIQTLKNLLRKNCSENWTTRLSRSLLSMRIAINSTTQKSQAQLLMNRNLKSLINKFHPEGVSEGRIRQENRFIRNWKPHRVVNEGQAVMARGYHGPTWLPGVVQEKTGPVSIKVETDDGKILNRHLDQVRDCGEREATPSTSSTPQESSNIEDPQAGQEINPTGEASSPILRRFSRLRRSSKFFEI</sequence>
<dbReference type="PROSITE" id="PS50994">
    <property type="entry name" value="INTEGRASE"/>
    <property type="match status" value="5"/>
</dbReference>
<evidence type="ECO:0000256" key="8">
    <source>
        <dbReference type="PROSITE-ProRule" id="PRU00047"/>
    </source>
</evidence>
<evidence type="ECO:0000256" key="4">
    <source>
        <dbReference type="ARBA" id="ARBA00022722"/>
    </source>
</evidence>
<dbReference type="InterPro" id="IPR001878">
    <property type="entry name" value="Znf_CCHC"/>
</dbReference>
<dbReference type="CDD" id="cd09274">
    <property type="entry name" value="RNase_HI_RT_Ty3"/>
    <property type="match status" value="5"/>
</dbReference>
<evidence type="ECO:0000256" key="2">
    <source>
        <dbReference type="ARBA" id="ARBA00022679"/>
    </source>
</evidence>
<keyword evidence="2" id="KW-0808">Transferase</keyword>
<evidence type="ECO:0000259" key="13">
    <source>
        <dbReference type="PROSITE" id="PS50994"/>
    </source>
</evidence>
<feature type="domain" description="Integrase catalytic" evidence="13">
    <location>
        <begin position="1289"/>
        <end position="1457"/>
    </location>
</feature>
<feature type="domain" description="Integrase catalytic" evidence="13">
    <location>
        <begin position="4469"/>
        <end position="4637"/>
    </location>
</feature>
<evidence type="ECO:0000259" key="12">
    <source>
        <dbReference type="PROSITE" id="PS50878"/>
    </source>
</evidence>
<dbReference type="InterPro" id="IPR001584">
    <property type="entry name" value="Integrase_cat-core"/>
</dbReference>
<evidence type="ECO:0000313" key="14">
    <source>
        <dbReference type="EMBL" id="UYV69375.1"/>
    </source>
</evidence>
<dbReference type="Pfam" id="PF17917">
    <property type="entry name" value="RT_RNaseH"/>
    <property type="match status" value="5"/>
</dbReference>
<dbReference type="EC" id="2.7.7.49" evidence="1"/>
<evidence type="ECO:0000259" key="11">
    <source>
        <dbReference type="PROSITE" id="PS50175"/>
    </source>
</evidence>
<keyword evidence="7" id="KW-0695">RNA-directed DNA polymerase</keyword>
<dbReference type="Pfam" id="PF17921">
    <property type="entry name" value="Integrase_H2C2"/>
    <property type="match status" value="5"/>
</dbReference>
<protein>
    <recommendedName>
        <fullName evidence="1">RNA-directed DNA polymerase</fullName>
        <ecNumber evidence="1">2.7.7.49</ecNumber>
    </recommendedName>
</protein>
<proteinExistence type="predicted"/>
<feature type="domain" description="Peptidase A2" evidence="11">
    <location>
        <begin position="6101"/>
        <end position="6179"/>
    </location>
</feature>
<keyword evidence="4" id="KW-0540">Nuclease</keyword>
<gene>
    <name evidence="14" type="ORF">LAZ67_6003356</name>
</gene>
<dbReference type="Gene3D" id="1.10.340.70">
    <property type="match status" value="5"/>
</dbReference>
<feature type="domain" description="Peptidase A2" evidence="11">
    <location>
        <begin position="2559"/>
        <end position="2637"/>
    </location>
</feature>
<evidence type="ECO:0000256" key="7">
    <source>
        <dbReference type="ARBA" id="ARBA00022918"/>
    </source>
</evidence>
<feature type="domain" description="Peptidase A2" evidence="11">
    <location>
        <begin position="663"/>
        <end position="741"/>
    </location>
</feature>
<dbReference type="PROSITE" id="PS00141">
    <property type="entry name" value="ASP_PROTEASE"/>
    <property type="match status" value="6"/>
</dbReference>
<dbReference type="InterPro" id="IPR001969">
    <property type="entry name" value="Aspartic_peptidase_AS"/>
</dbReference>
<dbReference type="Pfam" id="PF00078">
    <property type="entry name" value="RVT_1"/>
    <property type="match status" value="5"/>
</dbReference>
<dbReference type="Proteomes" id="UP001235939">
    <property type="component" value="Chromosome 06"/>
</dbReference>
<dbReference type="Gene3D" id="3.30.70.270">
    <property type="match status" value="8"/>
</dbReference>
<dbReference type="InterPro" id="IPR001995">
    <property type="entry name" value="Peptidase_A2_cat"/>
</dbReference>
<feature type="domain" description="CCHC-type" evidence="10">
    <location>
        <begin position="4958"/>
        <end position="4972"/>
    </location>
</feature>
<dbReference type="PROSITE" id="PS50878">
    <property type="entry name" value="RT_POL"/>
    <property type="match status" value="2"/>
</dbReference>
<organism evidence="14 15">
    <name type="scientific">Cordylochernes scorpioides</name>
    <dbReference type="NCBI Taxonomy" id="51811"/>
    <lineage>
        <taxon>Eukaryota</taxon>
        <taxon>Metazoa</taxon>
        <taxon>Ecdysozoa</taxon>
        <taxon>Arthropoda</taxon>
        <taxon>Chelicerata</taxon>
        <taxon>Arachnida</taxon>
        <taxon>Pseudoscorpiones</taxon>
        <taxon>Cheliferoidea</taxon>
        <taxon>Chernetidae</taxon>
        <taxon>Cordylochernes</taxon>
    </lineage>
</organism>
<feature type="region of interest" description="Disordered" evidence="9">
    <location>
        <begin position="3488"/>
        <end position="3527"/>
    </location>
</feature>
<feature type="region of interest" description="Disordered" evidence="9">
    <location>
        <begin position="5787"/>
        <end position="5826"/>
    </location>
</feature>
<dbReference type="InterPro" id="IPR012337">
    <property type="entry name" value="RNaseH-like_sf"/>
</dbReference>
<dbReference type="InterPro" id="IPR043128">
    <property type="entry name" value="Rev_trsase/Diguanyl_cyclase"/>
</dbReference>
<dbReference type="InterPro" id="IPR021109">
    <property type="entry name" value="Peptidase_aspartic_dom_sf"/>
</dbReference>
<keyword evidence="15" id="KW-1185">Reference proteome</keyword>
<reference evidence="14 15" key="1">
    <citation type="submission" date="2022-01" db="EMBL/GenBank/DDBJ databases">
        <title>A chromosomal length assembly of Cordylochernes scorpioides.</title>
        <authorList>
            <person name="Zeh D."/>
            <person name="Zeh J."/>
        </authorList>
    </citation>
    <scope>NUCLEOTIDE SEQUENCE [LARGE SCALE GENOMIC DNA]</scope>
    <source>
        <strain evidence="14">IN4F17</strain>
        <tissue evidence="14">Whole Body</tissue>
    </source>
</reference>
<dbReference type="InterPro" id="IPR043502">
    <property type="entry name" value="DNA/RNA_pol_sf"/>
</dbReference>
<feature type="domain" description="CCHC-type" evidence="10">
    <location>
        <begin position="2503"/>
        <end position="2517"/>
    </location>
</feature>
<dbReference type="SUPFAM" id="SSF53098">
    <property type="entry name" value="Ribonuclease H-like"/>
    <property type="match status" value="5"/>
</dbReference>
<dbReference type="Pfam" id="PF00665">
    <property type="entry name" value="rve"/>
    <property type="match status" value="5"/>
</dbReference>
<feature type="region of interest" description="Disordered" evidence="9">
    <location>
        <begin position="1520"/>
        <end position="1559"/>
    </location>
</feature>
<dbReference type="SUPFAM" id="SSF50630">
    <property type="entry name" value="Acid proteases"/>
    <property type="match status" value="6"/>
</dbReference>
<feature type="domain" description="Reverse transcriptase" evidence="12">
    <location>
        <begin position="2711"/>
        <end position="2889"/>
    </location>
</feature>
<feature type="domain" description="Peptidase A2" evidence="11">
    <location>
        <begin position="3802"/>
        <end position="3880"/>
    </location>
</feature>
<dbReference type="PANTHER" id="PTHR37984:SF12">
    <property type="entry name" value="RIBONUCLEASE H"/>
    <property type="match status" value="1"/>
</dbReference>
<dbReference type="PROSITE" id="PS50158">
    <property type="entry name" value="ZF_CCHC"/>
    <property type="match status" value="6"/>
</dbReference>
<feature type="domain" description="Peptidase A2" evidence="11">
    <location>
        <begin position="1834"/>
        <end position="1912"/>
    </location>
</feature>
<dbReference type="InterPro" id="IPR041373">
    <property type="entry name" value="RT_RNaseH"/>
</dbReference>
<evidence type="ECO:0000259" key="10">
    <source>
        <dbReference type="PROSITE" id="PS50158"/>
    </source>
</evidence>
<keyword evidence="8" id="KW-0863">Zinc-finger</keyword>
<name>A0ABY6KQJ2_9ARAC</name>
<feature type="domain" description="CCHC-type" evidence="10">
    <location>
        <begin position="6045"/>
        <end position="6059"/>
    </location>
</feature>
<dbReference type="InterPro" id="IPR036397">
    <property type="entry name" value="RNaseH_sf"/>
</dbReference>
<feature type="domain" description="Peptidase A2" evidence="11">
    <location>
        <begin position="5014"/>
        <end position="5092"/>
    </location>
</feature>
<accession>A0ABY6KQJ2</accession>
<dbReference type="InterPro" id="IPR050951">
    <property type="entry name" value="Retrovirus_Pol_polyprotein"/>
</dbReference>
<feature type="domain" description="Integrase catalytic" evidence="13">
    <location>
        <begin position="5556"/>
        <end position="5669"/>
    </location>
</feature>
<keyword evidence="3" id="KW-0548">Nucleotidyltransferase</keyword>
<evidence type="ECO:0000256" key="3">
    <source>
        <dbReference type="ARBA" id="ARBA00022695"/>
    </source>
</evidence>
<keyword evidence="8" id="KW-0479">Metal-binding</keyword>
<dbReference type="InterPro" id="IPR041588">
    <property type="entry name" value="Integrase_H2C2"/>
</dbReference>
<evidence type="ECO:0000256" key="6">
    <source>
        <dbReference type="ARBA" id="ARBA00022801"/>
    </source>
</evidence>
<keyword evidence="6" id="KW-0378">Hydrolase</keyword>
<dbReference type="Gene3D" id="3.10.10.10">
    <property type="entry name" value="HIV Type 1 Reverse Transcriptase, subunit A, domain 1"/>
    <property type="match status" value="5"/>
</dbReference>
<dbReference type="CDD" id="cd01647">
    <property type="entry name" value="RT_LTR"/>
    <property type="match status" value="6"/>
</dbReference>
<dbReference type="PROSITE" id="PS50175">
    <property type="entry name" value="ASP_PROT_RETROV"/>
    <property type="match status" value="6"/>
</dbReference>
<keyword evidence="5" id="KW-0255">Endonuclease</keyword>
<evidence type="ECO:0000256" key="9">
    <source>
        <dbReference type="SAM" id="MobiDB-lite"/>
    </source>
</evidence>
<keyword evidence="8" id="KW-0862">Zinc</keyword>
<evidence type="ECO:0000313" key="15">
    <source>
        <dbReference type="Proteomes" id="UP001235939"/>
    </source>
</evidence>
<dbReference type="SUPFAM" id="SSF56672">
    <property type="entry name" value="DNA/RNA polymerases"/>
    <property type="match status" value="6"/>
</dbReference>
<feature type="region of interest" description="Disordered" evidence="9">
    <location>
        <begin position="6999"/>
        <end position="7042"/>
    </location>
</feature>
<dbReference type="Gene3D" id="2.40.70.10">
    <property type="entry name" value="Acid Proteases"/>
    <property type="match status" value="6"/>
</dbReference>
<evidence type="ECO:0000256" key="5">
    <source>
        <dbReference type="ARBA" id="ARBA00022759"/>
    </source>
</evidence>
<feature type="region of interest" description="Disordered" evidence="9">
    <location>
        <begin position="4700"/>
        <end position="4739"/>
    </location>
</feature>
<feature type="domain" description="CCHC-type" evidence="10">
    <location>
        <begin position="3746"/>
        <end position="3760"/>
    </location>
</feature>
<feature type="domain" description="Integrase catalytic" evidence="13">
    <location>
        <begin position="6768"/>
        <end position="6936"/>
    </location>
</feature>
<dbReference type="PANTHER" id="PTHR37984">
    <property type="entry name" value="PROTEIN CBG26694"/>
    <property type="match status" value="1"/>
</dbReference>